<gene>
    <name evidence="6" type="ORF">BDW59DRAFT_38605</name>
</gene>
<protein>
    <recommendedName>
        <fullName evidence="5">Xylanolytic transcriptional activator regulatory domain-containing protein</fullName>
    </recommendedName>
</protein>
<dbReference type="Proteomes" id="UP001610335">
    <property type="component" value="Unassembled WGS sequence"/>
</dbReference>
<dbReference type="InterPro" id="IPR050613">
    <property type="entry name" value="Sec_Metabolite_Reg"/>
</dbReference>
<sequence length="149" mass="16896">MQHGELVAVTTSLGLHREPQTETELLTPQREMNRRVHAAVFNIDKVLATFTGRPPPMLSLAYSSTPLPLDPSDQVLLSGDLVTVTASLDSHGWSKNRRIFYTTILRAWAMFARIRHDILELFEVSREILSEESTQRATCVFTLYSHTLM</sequence>
<dbReference type="Pfam" id="PF04082">
    <property type="entry name" value="Fungal_trans"/>
    <property type="match status" value="1"/>
</dbReference>
<dbReference type="CDD" id="cd12148">
    <property type="entry name" value="fungal_TF_MHR"/>
    <property type="match status" value="1"/>
</dbReference>
<accession>A0ABR4IPT2</accession>
<name>A0ABR4IPT2_9EURO</name>
<evidence type="ECO:0000256" key="4">
    <source>
        <dbReference type="ARBA" id="ARBA00023242"/>
    </source>
</evidence>
<keyword evidence="7" id="KW-1185">Reference proteome</keyword>
<reference evidence="6 7" key="1">
    <citation type="submission" date="2024-07" db="EMBL/GenBank/DDBJ databases">
        <title>Section-level genome sequencing and comparative genomics of Aspergillus sections Usti and Cavernicolus.</title>
        <authorList>
            <consortium name="Lawrence Berkeley National Laboratory"/>
            <person name="Nybo J.L."/>
            <person name="Vesth T.C."/>
            <person name="Theobald S."/>
            <person name="Frisvad J.C."/>
            <person name="Larsen T.O."/>
            <person name="Kjaerboelling I."/>
            <person name="Rothschild-Mancinelli K."/>
            <person name="Lyhne E.K."/>
            <person name="Kogle M.E."/>
            <person name="Barry K."/>
            <person name="Clum A."/>
            <person name="Na H."/>
            <person name="Ledsgaard L."/>
            <person name="Lin J."/>
            <person name="Lipzen A."/>
            <person name="Kuo A."/>
            <person name="Riley R."/>
            <person name="Mondo S."/>
            <person name="LaButti K."/>
            <person name="Haridas S."/>
            <person name="Pangalinan J."/>
            <person name="Salamov A.A."/>
            <person name="Simmons B.A."/>
            <person name="Magnuson J.K."/>
            <person name="Chen J."/>
            <person name="Drula E."/>
            <person name="Henrissat B."/>
            <person name="Wiebenga A."/>
            <person name="Lubbers R.J."/>
            <person name="Gomes A.C."/>
            <person name="Makela M.R."/>
            <person name="Stajich J."/>
            <person name="Grigoriev I.V."/>
            <person name="Mortensen U.H."/>
            <person name="De vries R.P."/>
            <person name="Baker S.E."/>
            <person name="Andersen M.R."/>
        </authorList>
    </citation>
    <scope>NUCLEOTIDE SEQUENCE [LARGE SCALE GENOMIC DNA]</scope>
    <source>
        <strain evidence="6 7">CBS 600.67</strain>
    </source>
</reference>
<evidence type="ECO:0000256" key="3">
    <source>
        <dbReference type="ARBA" id="ARBA00023163"/>
    </source>
</evidence>
<keyword evidence="4" id="KW-0539">Nucleus</keyword>
<keyword evidence="2" id="KW-0805">Transcription regulation</keyword>
<dbReference type="InterPro" id="IPR007219">
    <property type="entry name" value="XnlR_reg_dom"/>
</dbReference>
<dbReference type="EMBL" id="JBFXLS010000017">
    <property type="protein sequence ID" value="KAL2829274.1"/>
    <property type="molecule type" value="Genomic_DNA"/>
</dbReference>
<dbReference type="PANTHER" id="PTHR31001">
    <property type="entry name" value="UNCHARACTERIZED TRANSCRIPTIONAL REGULATORY PROTEIN"/>
    <property type="match status" value="1"/>
</dbReference>
<proteinExistence type="predicted"/>
<evidence type="ECO:0000259" key="5">
    <source>
        <dbReference type="Pfam" id="PF04082"/>
    </source>
</evidence>
<evidence type="ECO:0000256" key="1">
    <source>
        <dbReference type="ARBA" id="ARBA00004123"/>
    </source>
</evidence>
<comment type="caution">
    <text evidence="6">The sequence shown here is derived from an EMBL/GenBank/DDBJ whole genome shotgun (WGS) entry which is preliminary data.</text>
</comment>
<dbReference type="PANTHER" id="PTHR31001:SF40">
    <property type="entry name" value="ZN(II)2CYS6 TRANSCRIPTION FACTOR (EUROFUNG)"/>
    <property type="match status" value="1"/>
</dbReference>
<comment type="subcellular location">
    <subcellularLocation>
        <location evidence="1">Nucleus</location>
    </subcellularLocation>
</comment>
<organism evidence="6 7">
    <name type="scientific">Aspergillus cavernicola</name>
    <dbReference type="NCBI Taxonomy" id="176166"/>
    <lineage>
        <taxon>Eukaryota</taxon>
        <taxon>Fungi</taxon>
        <taxon>Dikarya</taxon>
        <taxon>Ascomycota</taxon>
        <taxon>Pezizomycotina</taxon>
        <taxon>Eurotiomycetes</taxon>
        <taxon>Eurotiomycetidae</taxon>
        <taxon>Eurotiales</taxon>
        <taxon>Aspergillaceae</taxon>
        <taxon>Aspergillus</taxon>
        <taxon>Aspergillus subgen. Nidulantes</taxon>
    </lineage>
</organism>
<evidence type="ECO:0000313" key="7">
    <source>
        <dbReference type="Proteomes" id="UP001610335"/>
    </source>
</evidence>
<evidence type="ECO:0000256" key="2">
    <source>
        <dbReference type="ARBA" id="ARBA00023015"/>
    </source>
</evidence>
<evidence type="ECO:0000313" key="6">
    <source>
        <dbReference type="EMBL" id="KAL2829274.1"/>
    </source>
</evidence>
<keyword evidence="3" id="KW-0804">Transcription</keyword>
<feature type="domain" description="Xylanolytic transcriptional activator regulatory" evidence="5">
    <location>
        <begin position="3"/>
        <end position="126"/>
    </location>
</feature>